<sequence length="55" mass="6257">MNEFWQVWVPQLSGPEKVLEVVASVSWHCVHTSWLEMSMTPEMGRAGVPTKRSTV</sequence>
<accession>A0A0A9CBJ3</accession>
<organism evidence="1">
    <name type="scientific">Arundo donax</name>
    <name type="common">Giant reed</name>
    <name type="synonym">Donax arundinaceus</name>
    <dbReference type="NCBI Taxonomy" id="35708"/>
    <lineage>
        <taxon>Eukaryota</taxon>
        <taxon>Viridiplantae</taxon>
        <taxon>Streptophyta</taxon>
        <taxon>Embryophyta</taxon>
        <taxon>Tracheophyta</taxon>
        <taxon>Spermatophyta</taxon>
        <taxon>Magnoliopsida</taxon>
        <taxon>Liliopsida</taxon>
        <taxon>Poales</taxon>
        <taxon>Poaceae</taxon>
        <taxon>PACMAD clade</taxon>
        <taxon>Arundinoideae</taxon>
        <taxon>Arundineae</taxon>
        <taxon>Arundo</taxon>
    </lineage>
</organism>
<reference evidence="1" key="2">
    <citation type="journal article" date="2015" name="Data Brief">
        <title>Shoot transcriptome of the giant reed, Arundo donax.</title>
        <authorList>
            <person name="Barrero R.A."/>
            <person name="Guerrero F.D."/>
            <person name="Moolhuijzen P."/>
            <person name="Goolsby J.A."/>
            <person name="Tidwell J."/>
            <person name="Bellgard S.E."/>
            <person name="Bellgard M.I."/>
        </authorList>
    </citation>
    <scope>NUCLEOTIDE SEQUENCE</scope>
    <source>
        <tissue evidence="1">Shoot tissue taken approximately 20 cm above the soil surface</tissue>
    </source>
</reference>
<dbReference type="EMBL" id="GBRH01224256">
    <property type="protein sequence ID" value="JAD73639.1"/>
    <property type="molecule type" value="Transcribed_RNA"/>
</dbReference>
<name>A0A0A9CBJ3_ARUDO</name>
<reference evidence="1" key="1">
    <citation type="submission" date="2014-09" db="EMBL/GenBank/DDBJ databases">
        <authorList>
            <person name="Magalhaes I.L.F."/>
            <person name="Oliveira U."/>
            <person name="Santos F.R."/>
            <person name="Vidigal T.H.D.A."/>
            <person name="Brescovit A.D."/>
            <person name="Santos A.J."/>
        </authorList>
    </citation>
    <scope>NUCLEOTIDE SEQUENCE</scope>
    <source>
        <tissue evidence="1">Shoot tissue taken approximately 20 cm above the soil surface</tissue>
    </source>
</reference>
<dbReference type="AlphaFoldDB" id="A0A0A9CBJ3"/>
<evidence type="ECO:0000313" key="1">
    <source>
        <dbReference type="EMBL" id="JAD73639.1"/>
    </source>
</evidence>
<proteinExistence type="predicted"/>
<protein>
    <submittedName>
        <fullName evidence="1">Uncharacterized protein</fullName>
    </submittedName>
</protein>